<feature type="non-terminal residue" evidence="1">
    <location>
        <position position="1"/>
    </location>
</feature>
<reference evidence="1 2" key="1">
    <citation type="journal article" date="2023" name="Plants (Basel)">
        <title>Bridging the Gap: Combining Genomics and Transcriptomics Approaches to Understand Stylosanthes scabra, an Orphan Legume from the Brazilian Caatinga.</title>
        <authorList>
            <person name="Ferreira-Neto J.R.C."/>
            <person name="da Silva M.D."/>
            <person name="Binneck E."/>
            <person name="de Melo N.F."/>
            <person name="da Silva R.H."/>
            <person name="de Melo A.L.T.M."/>
            <person name="Pandolfi V."/>
            <person name="Bustamante F.O."/>
            <person name="Brasileiro-Vidal A.C."/>
            <person name="Benko-Iseppon A.M."/>
        </authorList>
    </citation>
    <scope>NUCLEOTIDE SEQUENCE [LARGE SCALE GENOMIC DNA]</scope>
    <source>
        <tissue evidence="1">Leaves</tissue>
    </source>
</reference>
<evidence type="ECO:0000313" key="1">
    <source>
        <dbReference type="EMBL" id="MED6154112.1"/>
    </source>
</evidence>
<comment type="caution">
    <text evidence="1">The sequence shown here is derived from an EMBL/GenBank/DDBJ whole genome shotgun (WGS) entry which is preliminary data.</text>
</comment>
<accession>A0ABU6TZ12</accession>
<dbReference type="Proteomes" id="UP001341840">
    <property type="component" value="Unassembled WGS sequence"/>
</dbReference>
<proteinExistence type="predicted"/>
<keyword evidence="2" id="KW-1185">Reference proteome</keyword>
<gene>
    <name evidence="1" type="ORF">PIB30_108878</name>
</gene>
<protein>
    <submittedName>
        <fullName evidence="1">Uncharacterized protein</fullName>
    </submittedName>
</protein>
<name>A0ABU6TZ12_9FABA</name>
<sequence>ILGIEKCLRKVNEGIGSKGFMKRRQKEEAAIKMLAKLLAKLRTQHWNKADFDSVQTKLCTQFSKLRTQLPPLQHPGTSLDRVAYSTLRCIMTLNEGQNWNFAFPGQGLASLKPNSTYMGGEQLKHKAYSNIRINC</sequence>
<dbReference type="EMBL" id="JASCZI010095893">
    <property type="protein sequence ID" value="MED6154112.1"/>
    <property type="molecule type" value="Genomic_DNA"/>
</dbReference>
<feature type="non-terminal residue" evidence="1">
    <location>
        <position position="135"/>
    </location>
</feature>
<organism evidence="1 2">
    <name type="scientific">Stylosanthes scabra</name>
    <dbReference type="NCBI Taxonomy" id="79078"/>
    <lineage>
        <taxon>Eukaryota</taxon>
        <taxon>Viridiplantae</taxon>
        <taxon>Streptophyta</taxon>
        <taxon>Embryophyta</taxon>
        <taxon>Tracheophyta</taxon>
        <taxon>Spermatophyta</taxon>
        <taxon>Magnoliopsida</taxon>
        <taxon>eudicotyledons</taxon>
        <taxon>Gunneridae</taxon>
        <taxon>Pentapetalae</taxon>
        <taxon>rosids</taxon>
        <taxon>fabids</taxon>
        <taxon>Fabales</taxon>
        <taxon>Fabaceae</taxon>
        <taxon>Papilionoideae</taxon>
        <taxon>50 kb inversion clade</taxon>
        <taxon>dalbergioids sensu lato</taxon>
        <taxon>Dalbergieae</taxon>
        <taxon>Pterocarpus clade</taxon>
        <taxon>Stylosanthes</taxon>
    </lineage>
</organism>
<evidence type="ECO:0000313" key="2">
    <source>
        <dbReference type="Proteomes" id="UP001341840"/>
    </source>
</evidence>